<organism evidence="1 2">
    <name type="scientific">Scytonema hofmannii PCC 7110</name>
    <dbReference type="NCBI Taxonomy" id="128403"/>
    <lineage>
        <taxon>Bacteria</taxon>
        <taxon>Bacillati</taxon>
        <taxon>Cyanobacteriota</taxon>
        <taxon>Cyanophyceae</taxon>
        <taxon>Nostocales</taxon>
        <taxon>Scytonemataceae</taxon>
        <taxon>Scytonema</taxon>
    </lineage>
</organism>
<evidence type="ECO:0008006" key="3">
    <source>
        <dbReference type="Google" id="ProtNLM"/>
    </source>
</evidence>
<accession>A0A139WRB4</accession>
<dbReference type="Proteomes" id="UP000076925">
    <property type="component" value="Unassembled WGS sequence"/>
</dbReference>
<dbReference type="EMBL" id="ANNX02000053">
    <property type="protein sequence ID" value="KYC34976.1"/>
    <property type="molecule type" value="Genomic_DNA"/>
</dbReference>
<reference evidence="1 2" key="1">
    <citation type="journal article" date="2013" name="Genome Biol. Evol.">
        <title>Genomes of Stigonematalean cyanobacteria (subsection V) and the evolution of oxygenic photosynthesis from prokaryotes to plastids.</title>
        <authorList>
            <person name="Dagan T."/>
            <person name="Roettger M."/>
            <person name="Stucken K."/>
            <person name="Landan G."/>
            <person name="Koch R."/>
            <person name="Major P."/>
            <person name="Gould S.B."/>
            <person name="Goremykin V.V."/>
            <person name="Rippka R."/>
            <person name="Tandeau de Marsac N."/>
            <person name="Gugger M."/>
            <person name="Lockhart P.J."/>
            <person name="Allen J.F."/>
            <person name="Brune I."/>
            <person name="Maus I."/>
            <person name="Puhler A."/>
            <person name="Martin W.F."/>
        </authorList>
    </citation>
    <scope>NUCLEOTIDE SEQUENCE [LARGE SCALE GENOMIC DNA]</scope>
    <source>
        <strain evidence="1 2">PCC 7110</strain>
    </source>
</reference>
<dbReference type="OrthoDB" id="559324at2"/>
<keyword evidence="2" id="KW-1185">Reference proteome</keyword>
<evidence type="ECO:0000313" key="1">
    <source>
        <dbReference type="EMBL" id="KYC34976.1"/>
    </source>
</evidence>
<sequence length="136" mass="15487">MINYDPRKISIKVYTNLKDVKDSTQDSKHHDEQKNQAVELYTYIATWGLLRLKGEDAALVNQAQKQKVVRCFFKTLSQLVFPSDRSNPLEGLPGLDRLTQMSASEYLGVTGVALQVAREFSFWAESLYAKQKTNNV</sequence>
<protein>
    <recommendedName>
        <fullName evidence="3">CRISPR type III-B/RAMP module-associated protein Cmr5</fullName>
    </recommendedName>
</protein>
<gene>
    <name evidence="1" type="ORF">WA1_09505</name>
</gene>
<evidence type="ECO:0000313" key="2">
    <source>
        <dbReference type="Proteomes" id="UP000076925"/>
    </source>
</evidence>
<dbReference type="STRING" id="128403.WA1_09505"/>
<comment type="caution">
    <text evidence="1">The sequence shown here is derived from an EMBL/GenBank/DDBJ whole genome shotgun (WGS) entry which is preliminary data.</text>
</comment>
<proteinExistence type="predicted"/>
<name>A0A139WRB4_9CYAN</name>
<dbReference type="AlphaFoldDB" id="A0A139WRB4"/>
<dbReference type="RefSeq" id="WP_017743759.1">
    <property type="nucleotide sequence ID" value="NZ_KQ976354.1"/>
</dbReference>